<protein>
    <recommendedName>
        <fullName evidence="4">Secreted protein</fullName>
    </recommendedName>
</protein>
<keyword evidence="1" id="KW-0732">Signal</keyword>
<sequence>MYVCVGVWVCVCVCVCLTAAPRLTVEKCPHLAAHLSGKLVHTDTDKHSHNRSVFKVTQTLESQIDIYVIKLTICTVYMPVRSMWTSYLNLSSVKDRVRSNKLVQPFESDSVSDQTLP</sequence>
<evidence type="ECO:0000256" key="1">
    <source>
        <dbReference type="SAM" id="SignalP"/>
    </source>
</evidence>
<accession>A0AAV9SLQ9</accession>
<comment type="caution">
    <text evidence="2">The sequence shown here is derived from an EMBL/GenBank/DDBJ whole genome shotgun (WGS) entry which is preliminary data.</text>
</comment>
<feature type="chain" id="PRO_5043362099" description="Secreted protein" evidence="1">
    <location>
        <begin position="19"/>
        <end position="117"/>
    </location>
</feature>
<proteinExistence type="predicted"/>
<feature type="signal peptide" evidence="1">
    <location>
        <begin position="1"/>
        <end position="18"/>
    </location>
</feature>
<gene>
    <name evidence="2" type="ORF">CRENBAI_003586</name>
</gene>
<evidence type="ECO:0000313" key="2">
    <source>
        <dbReference type="EMBL" id="KAK5621895.1"/>
    </source>
</evidence>
<dbReference type="EMBL" id="JAHHUM010000291">
    <property type="protein sequence ID" value="KAK5621895.1"/>
    <property type="molecule type" value="Genomic_DNA"/>
</dbReference>
<dbReference type="AlphaFoldDB" id="A0AAV9SLQ9"/>
<evidence type="ECO:0000313" key="3">
    <source>
        <dbReference type="Proteomes" id="UP001311232"/>
    </source>
</evidence>
<evidence type="ECO:0008006" key="4">
    <source>
        <dbReference type="Google" id="ProtNLM"/>
    </source>
</evidence>
<organism evidence="2 3">
    <name type="scientific">Crenichthys baileyi</name>
    <name type="common">White River springfish</name>
    <dbReference type="NCBI Taxonomy" id="28760"/>
    <lineage>
        <taxon>Eukaryota</taxon>
        <taxon>Metazoa</taxon>
        <taxon>Chordata</taxon>
        <taxon>Craniata</taxon>
        <taxon>Vertebrata</taxon>
        <taxon>Euteleostomi</taxon>
        <taxon>Actinopterygii</taxon>
        <taxon>Neopterygii</taxon>
        <taxon>Teleostei</taxon>
        <taxon>Neoteleostei</taxon>
        <taxon>Acanthomorphata</taxon>
        <taxon>Ovalentaria</taxon>
        <taxon>Atherinomorphae</taxon>
        <taxon>Cyprinodontiformes</taxon>
        <taxon>Goodeidae</taxon>
        <taxon>Crenichthys</taxon>
    </lineage>
</organism>
<name>A0AAV9SLQ9_9TELE</name>
<reference evidence="2 3" key="1">
    <citation type="submission" date="2021-06" db="EMBL/GenBank/DDBJ databases">
        <authorList>
            <person name="Palmer J.M."/>
        </authorList>
    </citation>
    <scope>NUCLEOTIDE SEQUENCE [LARGE SCALE GENOMIC DNA]</scope>
    <source>
        <strain evidence="2 3">MEX-2019</strain>
        <tissue evidence="2">Muscle</tissue>
    </source>
</reference>
<dbReference type="Proteomes" id="UP001311232">
    <property type="component" value="Unassembled WGS sequence"/>
</dbReference>
<keyword evidence="3" id="KW-1185">Reference proteome</keyword>